<keyword evidence="2 4" id="KW-0808">Transferase</keyword>
<reference evidence="4" key="1">
    <citation type="journal article" date="2020" name="Comp. Biochem. Physiol. Part D Genomics Proteomics">
        <title>The genome of the marine monogonont rotifer Brachionus rotundiformis and insight into species-specific detoxification components in Brachionus spp.</title>
        <authorList>
            <person name="Kang H.M."/>
            <person name="Kim M.S."/>
            <person name="Choi B.S."/>
            <person name="Kim D.H."/>
            <person name="Kim H.J."/>
            <person name="Hwang U.K."/>
            <person name="Hagiwara A."/>
            <person name="Lee J.S."/>
        </authorList>
    </citation>
    <scope>NUCLEOTIDE SEQUENCE</scope>
</reference>
<dbReference type="AlphaFoldDB" id="A0A7H9SNR0"/>
<dbReference type="Pfam" id="PF00685">
    <property type="entry name" value="Sulfotransfer_1"/>
    <property type="match status" value="1"/>
</dbReference>
<reference evidence="4" key="2">
    <citation type="submission" date="2020-05" db="EMBL/GenBank/DDBJ databases">
        <authorList>
            <person name="Kang H.-M."/>
            <person name="Kim M.-S."/>
            <person name="Lee J.-S."/>
        </authorList>
    </citation>
    <scope>NUCLEOTIDE SEQUENCE</scope>
</reference>
<sequence length="292" mass="34379">MDIVDENFDHAQVEGTKNGMKVRDGIFLPNGVRNLSYSKCFKLRDDDIFVSSFPKSGTTWTNELVWLITHNLDYEGSQNNLEKKIIWLDPGIPTNVIDDADSPRLFKNHLPLQFLPDDIRTEKIKKIYVLRNPKDMLVSTFHFYRKLVKDEFIGEFKDLVNLFEEGKTWYGPWWSHVDSFVELPNTFIIVYEDLIKKPFETIKCLGEFLGKKLSDSQVQFLIECTSFKKMKEGESKFKSDAKHSNFFKSDLVFFRKGEIGDWKNYFDEENSRKVDAVVEKKLKFKINFIYEN</sequence>
<organism evidence="4">
    <name type="scientific">Brachionus rotundiformis</name>
    <dbReference type="NCBI Taxonomy" id="96890"/>
    <lineage>
        <taxon>Eukaryota</taxon>
        <taxon>Metazoa</taxon>
        <taxon>Spiralia</taxon>
        <taxon>Gnathifera</taxon>
        <taxon>Rotifera</taxon>
        <taxon>Eurotatoria</taxon>
        <taxon>Monogononta</taxon>
        <taxon>Pseudotrocha</taxon>
        <taxon>Ploima</taxon>
        <taxon>Brachionidae</taxon>
        <taxon>Brachionus</taxon>
    </lineage>
</organism>
<name>A0A7H9SNR0_9BILA</name>
<evidence type="ECO:0000256" key="2">
    <source>
        <dbReference type="ARBA" id="ARBA00022679"/>
    </source>
</evidence>
<dbReference type="SUPFAM" id="SSF52540">
    <property type="entry name" value="P-loop containing nucleoside triphosphate hydrolases"/>
    <property type="match status" value="1"/>
</dbReference>
<dbReference type="PANTHER" id="PTHR11783">
    <property type="entry name" value="SULFOTRANSFERASE SULT"/>
    <property type="match status" value="1"/>
</dbReference>
<protein>
    <submittedName>
        <fullName evidence="4">Sulfotransferase-like protein 2</fullName>
    </submittedName>
</protein>
<feature type="domain" description="Sulfotransferase" evidence="3">
    <location>
        <begin position="45"/>
        <end position="283"/>
    </location>
</feature>
<proteinExistence type="evidence at transcript level"/>
<dbReference type="InterPro" id="IPR000863">
    <property type="entry name" value="Sulfotransferase_dom"/>
</dbReference>
<dbReference type="InterPro" id="IPR027417">
    <property type="entry name" value="P-loop_NTPase"/>
</dbReference>
<comment type="similarity">
    <text evidence="1">Belongs to the sulfotransferase 1 family.</text>
</comment>
<dbReference type="GO" id="GO:0008146">
    <property type="term" value="F:sulfotransferase activity"/>
    <property type="evidence" value="ECO:0007669"/>
    <property type="project" value="InterPro"/>
</dbReference>
<evidence type="ECO:0000256" key="1">
    <source>
        <dbReference type="ARBA" id="ARBA00005771"/>
    </source>
</evidence>
<accession>A0A7H9SNR0</accession>
<evidence type="ECO:0000259" key="3">
    <source>
        <dbReference type="Pfam" id="PF00685"/>
    </source>
</evidence>
<dbReference type="Gene3D" id="3.40.50.300">
    <property type="entry name" value="P-loop containing nucleotide triphosphate hydrolases"/>
    <property type="match status" value="1"/>
</dbReference>
<dbReference type="EMBL" id="MT524950">
    <property type="protein sequence ID" value="QNH68005.1"/>
    <property type="molecule type" value="mRNA"/>
</dbReference>
<evidence type="ECO:0000313" key="4">
    <source>
        <dbReference type="EMBL" id="QNH68005.1"/>
    </source>
</evidence>